<dbReference type="EMBL" id="MSRR01000019">
    <property type="protein sequence ID" value="OMG34783.1"/>
    <property type="molecule type" value="Genomic_DNA"/>
</dbReference>
<proteinExistence type="predicted"/>
<feature type="compositionally biased region" description="Polar residues" evidence="1">
    <location>
        <begin position="19"/>
        <end position="29"/>
    </location>
</feature>
<accession>A0A854D5G7</accession>
<reference evidence="2 3" key="1">
    <citation type="submission" date="2016-12" db="EMBL/GenBank/DDBJ databases">
        <title>Genomic comparison of strains in the 'Actinomyces naeslundii' group.</title>
        <authorList>
            <person name="Mughal S.R."/>
            <person name="Do T."/>
            <person name="Gilbert S.C."/>
            <person name="Witherden E.A."/>
            <person name="Didelot X."/>
            <person name="Beighton D."/>
        </authorList>
    </citation>
    <scope>NUCLEOTIDE SEQUENCE [LARGE SCALE GENOMIC DNA]</scope>
    <source>
        <strain evidence="2 3">NCTC 10301</strain>
    </source>
</reference>
<dbReference type="Proteomes" id="UP000187035">
    <property type="component" value="Unassembled WGS sequence"/>
</dbReference>
<dbReference type="AlphaFoldDB" id="A0A854D5G7"/>
<sequence length="115" mass="11596">MPTTMAALQASCHPMTAPVSPQATSSTTLPQPIGVMVCVNQRSGRRSTATASVRRDRAGLAVRAALADADDAADAAVFEDVDAPEDLGEATVGAGASAWPAGSGRTWRAGACDVV</sequence>
<comment type="caution">
    <text evidence="2">The sequence shown here is derived from an EMBL/GenBank/DDBJ whole genome shotgun (WGS) entry which is preliminary data.</text>
</comment>
<evidence type="ECO:0000256" key="1">
    <source>
        <dbReference type="SAM" id="MobiDB-lite"/>
    </source>
</evidence>
<name>A0A854D5G7_ACTNA</name>
<evidence type="ECO:0000313" key="3">
    <source>
        <dbReference type="Proteomes" id="UP000187035"/>
    </source>
</evidence>
<organism evidence="2 3">
    <name type="scientific">Actinomyces naeslundii</name>
    <dbReference type="NCBI Taxonomy" id="1655"/>
    <lineage>
        <taxon>Bacteria</taxon>
        <taxon>Bacillati</taxon>
        <taxon>Actinomycetota</taxon>
        <taxon>Actinomycetes</taxon>
        <taxon>Actinomycetales</taxon>
        <taxon>Actinomycetaceae</taxon>
        <taxon>Actinomyces</taxon>
    </lineage>
</organism>
<gene>
    <name evidence="2" type="ORF">BKH33_09355</name>
</gene>
<evidence type="ECO:0000313" key="2">
    <source>
        <dbReference type="EMBL" id="OMG34783.1"/>
    </source>
</evidence>
<protein>
    <submittedName>
        <fullName evidence="2">Uncharacterized protein</fullName>
    </submittedName>
</protein>
<feature type="region of interest" description="Disordered" evidence="1">
    <location>
        <begin position="1"/>
        <end position="29"/>
    </location>
</feature>